<keyword evidence="2" id="KW-0808">Transferase</keyword>
<evidence type="ECO:0000313" key="11">
    <source>
        <dbReference type="Proteomes" id="UP001165065"/>
    </source>
</evidence>
<evidence type="ECO:0000256" key="7">
    <source>
        <dbReference type="RuleBase" id="RU362109"/>
    </source>
</evidence>
<dbReference type="PROSITE" id="PS00183">
    <property type="entry name" value="UBC_1"/>
    <property type="match status" value="1"/>
</dbReference>
<dbReference type="GO" id="GO:0061631">
    <property type="term" value="F:ubiquitin conjugating enzyme activity"/>
    <property type="evidence" value="ECO:0007669"/>
    <property type="project" value="UniProtKB-EC"/>
</dbReference>
<comment type="caution">
    <text evidence="10">The sequence shown here is derived from an EMBL/GenBank/DDBJ whole genome shotgun (WGS) entry which is preliminary data.</text>
</comment>
<dbReference type="EMBL" id="BRYA01000440">
    <property type="protein sequence ID" value="GMI48868.1"/>
    <property type="molecule type" value="Genomic_DNA"/>
</dbReference>
<dbReference type="CDD" id="cd23804">
    <property type="entry name" value="UBCc_UBE2S"/>
    <property type="match status" value="1"/>
</dbReference>
<comment type="similarity">
    <text evidence="7">Belongs to the ubiquitin-conjugating enzyme family.</text>
</comment>
<dbReference type="SUPFAM" id="SSF54495">
    <property type="entry name" value="UBC-like"/>
    <property type="match status" value="1"/>
</dbReference>
<protein>
    <recommendedName>
        <fullName evidence="1">E2 ubiquitin-conjugating enzyme</fullName>
        <ecNumber evidence="1">2.3.2.23</ecNumber>
    </recommendedName>
</protein>
<accession>A0A9W7LG53</accession>
<organism evidence="10 11">
    <name type="scientific">Triparma columacea</name>
    <dbReference type="NCBI Taxonomy" id="722753"/>
    <lineage>
        <taxon>Eukaryota</taxon>
        <taxon>Sar</taxon>
        <taxon>Stramenopiles</taxon>
        <taxon>Ochrophyta</taxon>
        <taxon>Bolidophyceae</taxon>
        <taxon>Parmales</taxon>
        <taxon>Triparmaceae</taxon>
        <taxon>Triparma</taxon>
    </lineage>
</organism>
<keyword evidence="3 7" id="KW-0547">Nucleotide-binding</keyword>
<evidence type="ECO:0000256" key="1">
    <source>
        <dbReference type="ARBA" id="ARBA00012486"/>
    </source>
</evidence>
<evidence type="ECO:0000256" key="5">
    <source>
        <dbReference type="ARBA" id="ARBA00022840"/>
    </source>
</evidence>
<evidence type="ECO:0000256" key="8">
    <source>
        <dbReference type="SAM" id="MobiDB-lite"/>
    </source>
</evidence>
<dbReference type="InterPro" id="IPR016135">
    <property type="entry name" value="UBQ-conjugating_enzyme/RWD"/>
</dbReference>
<dbReference type="PROSITE" id="PS50127">
    <property type="entry name" value="UBC_2"/>
    <property type="match status" value="1"/>
</dbReference>
<dbReference type="EC" id="2.3.2.23" evidence="1"/>
<dbReference type="InterPro" id="IPR023313">
    <property type="entry name" value="UBQ-conjugating_AS"/>
</dbReference>
<feature type="compositionally biased region" description="Basic residues" evidence="8">
    <location>
        <begin position="198"/>
        <end position="208"/>
    </location>
</feature>
<name>A0A9W7LG53_9STRA</name>
<keyword evidence="4 7" id="KW-0833">Ubl conjugation pathway</keyword>
<evidence type="ECO:0000256" key="3">
    <source>
        <dbReference type="ARBA" id="ARBA00022741"/>
    </source>
</evidence>
<evidence type="ECO:0000256" key="6">
    <source>
        <dbReference type="PROSITE-ProRule" id="PRU10133"/>
    </source>
</evidence>
<sequence>MTSVQAENLPPQVVTRLAKEVRKLATSPPEGIKFLATEEETLGEVHAEIEGPVGTPYEGYFFELKLVLGGDFPNSPPRGFFLSKIYHPNVNPSTGDICVNTLKKDWSASTTISHVLSVIRCLLIVPFPESSLNDEAGKLFMESYDEYARRAKLMANVHARQSSSVAPDEPTGSAATASAGASATTTTKKKKAGDEKKKTAKKKAMKRL</sequence>
<dbReference type="GO" id="GO:0005524">
    <property type="term" value="F:ATP binding"/>
    <property type="evidence" value="ECO:0007669"/>
    <property type="project" value="UniProtKB-UniRule"/>
</dbReference>
<dbReference type="Gene3D" id="3.10.110.10">
    <property type="entry name" value="Ubiquitin Conjugating Enzyme"/>
    <property type="match status" value="1"/>
</dbReference>
<evidence type="ECO:0000313" key="10">
    <source>
        <dbReference type="EMBL" id="GMI48868.1"/>
    </source>
</evidence>
<dbReference type="FunFam" id="3.10.110.10:FF:000031">
    <property type="entry name" value="Ubiquitin-conjugating enzyme E2 22"/>
    <property type="match status" value="1"/>
</dbReference>
<dbReference type="InterPro" id="IPR050113">
    <property type="entry name" value="Ub_conjugating_enzyme"/>
</dbReference>
<gene>
    <name evidence="10" type="ORF">TrCOL_g7272</name>
</gene>
<dbReference type="Proteomes" id="UP001165065">
    <property type="component" value="Unassembled WGS sequence"/>
</dbReference>
<dbReference type="OrthoDB" id="10069349at2759"/>
<dbReference type="PANTHER" id="PTHR24067">
    <property type="entry name" value="UBIQUITIN-CONJUGATING ENZYME E2"/>
    <property type="match status" value="1"/>
</dbReference>
<feature type="active site" description="Glycyl thioester intermediate" evidence="6">
    <location>
        <position position="98"/>
    </location>
</feature>
<dbReference type="InterPro" id="IPR000608">
    <property type="entry name" value="UBC"/>
</dbReference>
<keyword evidence="11" id="KW-1185">Reference proteome</keyword>
<evidence type="ECO:0000256" key="4">
    <source>
        <dbReference type="ARBA" id="ARBA00022786"/>
    </source>
</evidence>
<feature type="region of interest" description="Disordered" evidence="8">
    <location>
        <begin position="161"/>
        <end position="208"/>
    </location>
</feature>
<evidence type="ECO:0000259" key="9">
    <source>
        <dbReference type="PROSITE" id="PS50127"/>
    </source>
</evidence>
<dbReference type="SMART" id="SM00212">
    <property type="entry name" value="UBCc"/>
    <property type="match status" value="1"/>
</dbReference>
<evidence type="ECO:0000256" key="2">
    <source>
        <dbReference type="ARBA" id="ARBA00022679"/>
    </source>
</evidence>
<dbReference type="Pfam" id="PF00179">
    <property type="entry name" value="UQ_con"/>
    <property type="match status" value="1"/>
</dbReference>
<reference evidence="11" key="1">
    <citation type="journal article" date="2023" name="Commun. Biol.">
        <title>Genome analysis of Parmales, the sister group of diatoms, reveals the evolutionary specialization of diatoms from phago-mixotrophs to photoautotrophs.</title>
        <authorList>
            <person name="Ban H."/>
            <person name="Sato S."/>
            <person name="Yoshikawa S."/>
            <person name="Yamada K."/>
            <person name="Nakamura Y."/>
            <person name="Ichinomiya M."/>
            <person name="Sato N."/>
            <person name="Blanc-Mathieu R."/>
            <person name="Endo H."/>
            <person name="Kuwata A."/>
            <person name="Ogata H."/>
        </authorList>
    </citation>
    <scope>NUCLEOTIDE SEQUENCE [LARGE SCALE GENOMIC DNA]</scope>
</reference>
<feature type="compositionally biased region" description="Low complexity" evidence="8">
    <location>
        <begin position="171"/>
        <end position="186"/>
    </location>
</feature>
<proteinExistence type="inferred from homology"/>
<feature type="domain" description="UBC core" evidence="9">
    <location>
        <begin position="12"/>
        <end position="160"/>
    </location>
</feature>
<keyword evidence="5 7" id="KW-0067">ATP-binding</keyword>
<dbReference type="AlphaFoldDB" id="A0A9W7LG53"/>